<gene>
    <name evidence="1" type="ORF">UFOVP1290_83</name>
</gene>
<evidence type="ECO:0000313" key="1">
    <source>
        <dbReference type="EMBL" id="CAB4196563.1"/>
    </source>
</evidence>
<organism evidence="1">
    <name type="scientific">uncultured Caudovirales phage</name>
    <dbReference type="NCBI Taxonomy" id="2100421"/>
    <lineage>
        <taxon>Viruses</taxon>
        <taxon>Duplodnaviria</taxon>
        <taxon>Heunggongvirae</taxon>
        <taxon>Uroviricota</taxon>
        <taxon>Caudoviricetes</taxon>
        <taxon>Peduoviridae</taxon>
        <taxon>Maltschvirus</taxon>
        <taxon>Maltschvirus maltsch</taxon>
    </lineage>
</organism>
<proteinExistence type="predicted"/>
<reference evidence="1" key="1">
    <citation type="submission" date="2020-05" db="EMBL/GenBank/DDBJ databases">
        <authorList>
            <person name="Chiriac C."/>
            <person name="Salcher M."/>
            <person name="Ghai R."/>
            <person name="Kavagutti S V."/>
        </authorList>
    </citation>
    <scope>NUCLEOTIDE SEQUENCE</scope>
</reference>
<protein>
    <submittedName>
        <fullName evidence="1">Uncharacterized protein</fullName>
    </submittedName>
</protein>
<name>A0A6J5RGV2_9CAUD</name>
<accession>A0A6J5RGV2</accession>
<dbReference type="EMBL" id="LR797252">
    <property type="protein sequence ID" value="CAB4196563.1"/>
    <property type="molecule type" value="Genomic_DNA"/>
</dbReference>
<sequence>MQSYEILLTKYKPFTFCRNYDHLYLCISDHETYPPYIELTWDNDGRNTSTPNIITCPTYVVSKIDYVNFVKRNMAEMIKMTLLIGVPENSQEYSLFTALKKIDNDNDNIEVALFCAPGVGEKQNKKIQKILDSYFNLKAFW</sequence>